<dbReference type="AlphaFoldDB" id="A0A3R7P3V5"/>
<dbReference type="STRING" id="6689.A0A3R7P3V5"/>
<keyword evidence="5" id="KW-0349">Heme</keyword>
<dbReference type="Pfam" id="PF03098">
    <property type="entry name" value="An_peroxidase"/>
    <property type="match status" value="1"/>
</dbReference>
<reference evidence="6 7" key="2">
    <citation type="submission" date="2019-01" db="EMBL/GenBank/DDBJ databases">
        <title>The decoding of complex shrimp genome reveals the adaptation for benthos swimmer, frequently molting mechanism and breeding impact on genome.</title>
        <authorList>
            <person name="Sun Y."/>
            <person name="Gao Y."/>
            <person name="Yu Y."/>
        </authorList>
    </citation>
    <scope>NUCLEOTIDE SEQUENCE [LARGE SCALE GENOMIC DNA]</scope>
    <source>
        <tissue evidence="6">Muscle</tissue>
    </source>
</reference>
<evidence type="ECO:0000256" key="2">
    <source>
        <dbReference type="ARBA" id="ARBA00022525"/>
    </source>
</evidence>
<accession>A0A3R7P3V5</accession>
<dbReference type="InterPro" id="IPR010255">
    <property type="entry name" value="Haem_peroxidase_sf"/>
</dbReference>
<evidence type="ECO:0000313" key="7">
    <source>
        <dbReference type="Proteomes" id="UP000283509"/>
    </source>
</evidence>
<keyword evidence="3" id="KW-0575">Peroxidase</keyword>
<dbReference type="GO" id="GO:0046872">
    <property type="term" value="F:metal ion binding"/>
    <property type="evidence" value="ECO:0007669"/>
    <property type="project" value="UniProtKB-KW"/>
</dbReference>
<dbReference type="GO" id="GO:0004601">
    <property type="term" value="F:peroxidase activity"/>
    <property type="evidence" value="ECO:0007669"/>
    <property type="project" value="UniProtKB-KW"/>
</dbReference>
<keyword evidence="4" id="KW-0325">Glycoprotein</keyword>
<keyword evidence="5" id="KW-0408">Iron</keyword>
<evidence type="ECO:0000256" key="5">
    <source>
        <dbReference type="PIRSR" id="PIRSR619791-2"/>
    </source>
</evidence>
<dbReference type="InterPro" id="IPR037120">
    <property type="entry name" value="Haem_peroxidase_sf_animal"/>
</dbReference>
<keyword evidence="2" id="KW-0964">Secreted</keyword>
<feature type="binding site" description="axial binding residue" evidence="5">
    <location>
        <position position="113"/>
    </location>
    <ligand>
        <name>heme b</name>
        <dbReference type="ChEBI" id="CHEBI:60344"/>
    </ligand>
    <ligandPart>
        <name>Fe</name>
        <dbReference type="ChEBI" id="CHEBI:18248"/>
    </ligandPart>
</feature>
<dbReference type="PANTHER" id="PTHR11475:SF4">
    <property type="entry name" value="CHORION PEROXIDASE"/>
    <property type="match status" value="1"/>
</dbReference>
<dbReference type="Gene3D" id="1.10.640.10">
    <property type="entry name" value="Haem peroxidase domain superfamily, animal type"/>
    <property type="match status" value="1"/>
</dbReference>
<dbReference type="Proteomes" id="UP000283509">
    <property type="component" value="Unassembled WGS sequence"/>
</dbReference>
<evidence type="ECO:0000256" key="1">
    <source>
        <dbReference type="ARBA" id="ARBA00004613"/>
    </source>
</evidence>
<dbReference type="PANTHER" id="PTHR11475">
    <property type="entry name" value="OXIDASE/PEROXIDASE"/>
    <property type="match status" value="1"/>
</dbReference>
<dbReference type="InterPro" id="IPR019791">
    <property type="entry name" value="Haem_peroxidase_animal"/>
</dbReference>
<organism evidence="6 7">
    <name type="scientific">Penaeus vannamei</name>
    <name type="common">Whiteleg shrimp</name>
    <name type="synonym">Litopenaeus vannamei</name>
    <dbReference type="NCBI Taxonomy" id="6689"/>
    <lineage>
        <taxon>Eukaryota</taxon>
        <taxon>Metazoa</taxon>
        <taxon>Ecdysozoa</taxon>
        <taxon>Arthropoda</taxon>
        <taxon>Crustacea</taxon>
        <taxon>Multicrustacea</taxon>
        <taxon>Malacostraca</taxon>
        <taxon>Eumalacostraca</taxon>
        <taxon>Eucarida</taxon>
        <taxon>Decapoda</taxon>
        <taxon>Dendrobranchiata</taxon>
        <taxon>Penaeoidea</taxon>
        <taxon>Penaeidae</taxon>
        <taxon>Penaeus</taxon>
    </lineage>
</organism>
<gene>
    <name evidence="6" type="ORF">C7M84_006777</name>
</gene>
<protein>
    <submittedName>
        <fullName evidence="6">Putative peroxidasin</fullName>
    </submittedName>
</protein>
<keyword evidence="7" id="KW-1185">Reference proteome</keyword>
<dbReference type="EMBL" id="QCYY01001853">
    <property type="protein sequence ID" value="ROT74715.1"/>
    <property type="molecule type" value="Genomic_DNA"/>
</dbReference>
<dbReference type="SUPFAM" id="SSF48113">
    <property type="entry name" value="Heme-dependent peroxidases"/>
    <property type="match status" value="1"/>
</dbReference>
<evidence type="ECO:0000313" key="6">
    <source>
        <dbReference type="EMBL" id="ROT74715.1"/>
    </source>
</evidence>
<comment type="subcellular location">
    <subcellularLocation>
        <location evidence="1">Secreted</location>
    </subcellularLocation>
</comment>
<keyword evidence="5" id="KW-0479">Metal-binding</keyword>
<name>A0A3R7P3V5_PENVA</name>
<sequence length="119" mass="13652">MSKSLTSSPHEQVLLVLFHTVWARHHNHLASRLKNINPSWNDEELFQEARRIVGAQLQHVTYNEYLPPIFGENIIKDSKLKPLKNKKRKNFYIPDKSAAISADFATAAFRFGHSQIAVS</sequence>
<dbReference type="PRINTS" id="PR00457">
    <property type="entry name" value="ANPEROXIDASE"/>
</dbReference>
<dbReference type="GO" id="GO:0005576">
    <property type="term" value="C:extracellular region"/>
    <property type="evidence" value="ECO:0007669"/>
    <property type="project" value="UniProtKB-SubCell"/>
</dbReference>
<comment type="caution">
    <text evidence="6">The sequence shown here is derived from an EMBL/GenBank/DDBJ whole genome shotgun (WGS) entry which is preliminary data.</text>
</comment>
<dbReference type="GO" id="GO:0006979">
    <property type="term" value="P:response to oxidative stress"/>
    <property type="evidence" value="ECO:0007669"/>
    <property type="project" value="InterPro"/>
</dbReference>
<evidence type="ECO:0000256" key="3">
    <source>
        <dbReference type="ARBA" id="ARBA00022559"/>
    </source>
</evidence>
<keyword evidence="3" id="KW-0560">Oxidoreductase</keyword>
<reference evidence="6 7" key="1">
    <citation type="submission" date="2018-04" db="EMBL/GenBank/DDBJ databases">
        <authorList>
            <person name="Zhang X."/>
            <person name="Yuan J."/>
            <person name="Li F."/>
            <person name="Xiang J."/>
        </authorList>
    </citation>
    <scope>NUCLEOTIDE SEQUENCE [LARGE SCALE GENOMIC DNA]</scope>
    <source>
        <tissue evidence="6">Muscle</tissue>
    </source>
</reference>
<proteinExistence type="predicted"/>
<evidence type="ECO:0000256" key="4">
    <source>
        <dbReference type="ARBA" id="ARBA00023180"/>
    </source>
</evidence>
<dbReference type="PROSITE" id="PS50292">
    <property type="entry name" value="PEROXIDASE_3"/>
    <property type="match status" value="1"/>
</dbReference>
<dbReference type="GO" id="GO:0020037">
    <property type="term" value="F:heme binding"/>
    <property type="evidence" value="ECO:0007669"/>
    <property type="project" value="InterPro"/>
</dbReference>